<reference evidence="16 17" key="1">
    <citation type="submission" date="2018-05" db="EMBL/GenBank/DDBJ databases">
        <title>Amnibacterium sp. M8JJ-5, whole genome shotgun sequence.</title>
        <authorList>
            <person name="Tuo L."/>
        </authorList>
    </citation>
    <scope>NUCLEOTIDE SEQUENCE [LARGE SCALE GENOMIC DNA]</scope>
    <source>
        <strain evidence="16 17">M8JJ-5</strain>
    </source>
</reference>
<feature type="domain" description="Histidine kinase" evidence="14">
    <location>
        <begin position="273"/>
        <end position="487"/>
    </location>
</feature>
<feature type="region of interest" description="Disordered" evidence="12">
    <location>
        <begin position="53"/>
        <end position="77"/>
    </location>
</feature>
<dbReference type="CDD" id="cd00082">
    <property type="entry name" value="HisKA"/>
    <property type="match status" value="1"/>
</dbReference>
<evidence type="ECO:0000256" key="13">
    <source>
        <dbReference type="SAM" id="Phobius"/>
    </source>
</evidence>
<protein>
    <recommendedName>
        <fullName evidence="4">histidine kinase</fullName>
        <ecNumber evidence="4">2.7.13.3</ecNumber>
    </recommendedName>
</protein>
<keyword evidence="6" id="KW-0808">Transferase</keyword>
<dbReference type="Pfam" id="PF00512">
    <property type="entry name" value="HisKA"/>
    <property type="match status" value="1"/>
</dbReference>
<dbReference type="FunFam" id="3.30.565.10:FF:000006">
    <property type="entry name" value="Sensor histidine kinase WalK"/>
    <property type="match status" value="1"/>
</dbReference>
<keyword evidence="5" id="KW-0597">Phosphoprotein</keyword>
<dbReference type="Gene3D" id="3.30.565.10">
    <property type="entry name" value="Histidine kinase-like ATPase, C-terminal domain"/>
    <property type="match status" value="1"/>
</dbReference>
<dbReference type="SUPFAM" id="SSF47384">
    <property type="entry name" value="Homodimeric domain of signal transducing histidine kinase"/>
    <property type="match status" value="1"/>
</dbReference>
<comment type="catalytic activity">
    <reaction evidence="1">
        <text>ATP + protein L-histidine = ADP + protein N-phospho-L-histidine.</text>
        <dbReference type="EC" id="2.7.13.3"/>
    </reaction>
</comment>
<comment type="cofactor">
    <cofactor evidence="2">
        <name>a divalent metal cation</name>
        <dbReference type="ChEBI" id="CHEBI:60240"/>
    </cofactor>
</comment>
<dbReference type="InterPro" id="IPR005467">
    <property type="entry name" value="His_kinase_dom"/>
</dbReference>
<dbReference type="RefSeq" id="WP_116755377.1">
    <property type="nucleotide sequence ID" value="NZ_JBHUEX010000001.1"/>
</dbReference>
<dbReference type="InterPro" id="IPR036890">
    <property type="entry name" value="HATPase_C_sf"/>
</dbReference>
<dbReference type="EMBL" id="QEOP01000001">
    <property type="protein sequence ID" value="PVZ95642.1"/>
    <property type="molecule type" value="Genomic_DNA"/>
</dbReference>
<evidence type="ECO:0000256" key="7">
    <source>
        <dbReference type="ARBA" id="ARBA00022692"/>
    </source>
</evidence>
<dbReference type="Gene3D" id="1.10.287.130">
    <property type="match status" value="1"/>
</dbReference>
<dbReference type="InterPro" id="IPR003660">
    <property type="entry name" value="HAMP_dom"/>
</dbReference>
<keyword evidence="7 13" id="KW-0812">Transmembrane</keyword>
<evidence type="ECO:0000256" key="3">
    <source>
        <dbReference type="ARBA" id="ARBA00004236"/>
    </source>
</evidence>
<keyword evidence="17" id="KW-1185">Reference proteome</keyword>
<evidence type="ECO:0000256" key="6">
    <source>
        <dbReference type="ARBA" id="ARBA00022679"/>
    </source>
</evidence>
<dbReference type="EC" id="2.7.13.3" evidence="4"/>
<comment type="subcellular location">
    <subcellularLocation>
        <location evidence="3">Cell membrane</location>
    </subcellularLocation>
</comment>
<evidence type="ECO:0000313" key="16">
    <source>
        <dbReference type="EMBL" id="PVZ95642.1"/>
    </source>
</evidence>
<dbReference type="CDD" id="cd00075">
    <property type="entry name" value="HATPase"/>
    <property type="match status" value="1"/>
</dbReference>
<evidence type="ECO:0000256" key="4">
    <source>
        <dbReference type="ARBA" id="ARBA00012438"/>
    </source>
</evidence>
<keyword evidence="10" id="KW-0902">Two-component regulatory system</keyword>
<evidence type="ECO:0000259" key="15">
    <source>
        <dbReference type="PROSITE" id="PS50885"/>
    </source>
</evidence>
<gene>
    <name evidence="16" type="ORF">DDQ50_03935</name>
</gene>
<dbReference type="SMART" id="SM00304">
    <property type="entry name" value="HAMP"/>
    <property type="match status" value="1"/>
</dbReference>
<feature type="region of interest" description="Disordered" evidence="12">
    <location>
        <begin position="494"/>
        <end position="527"/>
    </location>
</feature>
<keyword evidence="11 13" id="KW-0472">Membrane</keyword>
<evidence type="ECO:0000256" key="1">
    <source>
        <dbReference type="ARBA" id="ARBA00000085"/>
    </source>
</evidence>
<name>A0A2V1HV87_9MICO</name>
<organism evidence="16 17">
    <name type="scientific">Amnibacterium flavum</name>
    <dbReference type="NCBI Taxonomy" id="2173173"/>
    <lineage>
        <taxon>Bacteria</taxon>
        <taxon>Bacillati</taxon>
        <taxon>Actinomycetota</taxon>
        <taxon>Actinomycetes</taxon>
        <taxon>Micrococcales</taxon>
        <taxon>Microbacteriaceae</taxon>
        <taxon>Amnibacterium</taxon>
    </lineage>
</organism>
<evidence type="ECO:0000256" key="10">
    <source>
        <dbReference type="ARBA" id="ARBA00023012"/>
    </source>
</evidence>
<dbReference type="GO" id="GO:0005886">
    <property type="term" value="C:plasma membrane"/>
    <property type="evidence" value="ECO:0007669"/>
    <property type="project" value="UniProtKB-SubCell"/>
</dbReference>
<dbReference type="Pfam" id="PF02518">
    <property type="entry name" value="HATPase_c"/>
    <property type="match status" value="1"/>
</dbReference>
<keyword evidence="8 16" id="KW-0418">Kinase</keyword>
<evidence type="ECO:0000256" key="11">
    <source>
        <dbReference type="ARBA" id="ARBA00023136"/>
    </source>
</evidence>
<evidence type="ECO:0000256" key="8">
    <source>
        <dbReference type="ARBA" id="ARBA00022777"/>
    </source>
</evidence>
<dbReference type="SMART" id="SM00388">
    <property type="entry name" value="HisKA"/>
    <property type="match status" value="1"/>
</dbReference>
<dbReference type="SUPFAM" id="SSF55874">
    <property type="entry name" value="ATPase domain of HSP90 chaperone/DNA topoisomerase II/histidine kinase"/>
    <property type="match status" value="1"/>
</dbReference>
<evidence type="ECO:0000256" key="9">
    <source>
        <dbReference type="ARBA" id="ARBA00022989"/>
    </source>
</evidence>
<feature type="transmembrane region" description="Helical" evidence="13">
    <location>
        <begin position="172"/>
        <end position="195"/>
    </location>
</feature>
<dbReference type="Gene3D" id="6.10.340.10">
    <property type="match status" value="1"/>
</dbReference>
<dbReference type="PROSITE" id="PS50109">
    <property type="entry name" value="HIS_KIN"/>
    <property type="match status" value="1"/>
</dbReference>
<dbReference type="PRINTS" id="PR00344">
    <property type="entry name" value="BCTRLSENSOR"/>
</dbReference>
<feature type="domain" description="HAMP" evidence="15">
    <location>
        <begin position="196"/>
        <end position="258"/>
    </location>
</feature>
<dbReference type="GO" id="GO:0000155">
    <property type="term" value="F:phosphorelay sensor kinase activity"/>
    <property type="evidence" value="ECO:0007669"/>
    <property type="project" value="InterPro"/>
</dbReference>
<dbReference type="InterPro" id="IPR050428">
    <property type="entry name" value="TCS_sensor_his_kinase"/>
</dbReference>
<feature type="compositionally biased region" description="Acidic residues" evidence="12">
    <location>
        <begin position="495"/>
        <end position="509"/>
    </location>
</feature>
<dbReference type="InterPro" id="IPR003594">
    <property type="entry name" value="HATPase_dom"/>
</dbReference>
<comment type="caution">
    <text evidence="16">The sequence shown here is derived from an EMBL/GenBank/DDBJ whole genome shotgun (WGS) entry which is preliminary data.</text>
</comment>
<dbReference type="PANTHER" id="PTHR45436">
    <property type="entry name" value="SENSOR HISTIDINE KINASE YKOH"/>
    <property type="match status" value="1"/>
</dbReference>
<sequence length="527" mass="55464">MRGTRTLRSRLVLIVVALTAVVSVIVGVASVTLLNGYLVEQLDASLTQSAGRAQGALGPLGPPLQESHDEMPDGSGDGFLDAPGQASGTISGIIVNNVLLLAGYPDAEGVSQFLDNQELRSLAQVPLDGSPHTVDLGEDLGEYRVVSHTTSAGYVILTGLPLASVNAVVGQLALVIALVALVGLGLAALGARAIVGVALRPLNRVAATAASVARLPLDRGDVDISIRVPERDTDPTTEVGQVGTALNSLLGHVGSALAARQRSEDKVRHFVADASHELRTPLASIRGYSELTTRTQPDLPPEVSRNLGRIESEAMRMTSLVEDLLLLARLDSQPELRQDEVDMSILVLETVGDAHAAGPDHNWVIDLPEEPVVVIGDDPRLRQIVVNLLANARTHTPPGTTVTTSLERSGDDVRLRVADDGPGIDPELVGTLFERFVRGDESRNRSTGSTGLGLSIVKAVVEAHGGTVEVESEPGDTVFTVTLPAATGATYDAAPEIEADEELDLDIDSEDSRFDELSEQNDAPPAR</sequence>
<dbReference type="AlphaFoldDB" id="A0A2V1HV87"/>
<dbReference type="InterPro" id="IPR004358">
    <property type="entry name" value="Sig_transdc_His_kin-like_C"/>
</dbReference>
<dbReference type="Proteomes" id="UP000244893">
    <property type="component" value="Unassembled WGS sequence"/>
</dbReference>
<dbReference type="InterPro" id="IPR003661">
    <property type="entry name" value="HisK_dim/P_dom"/>
</dbReference>
<dbReference type="PROSITE" id="PS50885">
    <property type="entry name" value="HAMP"/>
    <property type="match status" value="1"/>
</dbReference>
<keyword evidence="9 13" id="KW-1133">Transmembrane helix</keyword>
<evidence type="ECO:0000256" key="5">
    <source>
        <dbReference type="ARBA" id="ARBA00022553"/>
    </source>
</evidence>
<dbReference type="InterPro" id="IPR036097">
    <property type="entry name" value="HisK_dim/P_sf"/>
</dbReference>
<evidence type="ECO:0000256" key="2">
    <source>
        <dbReference type="ARBA" id="ARBA00001968"/>
    </source>
</evidence>
<dbReference type="SMART" id="SM00387">
    <property type="entry name" value="HATPase_c"/>
    <property type="match status" value="1"/>
</dbReference>
<proteinExistence type="predicted"/>
<dbReference type="FunFam" id="1.10.287.130:FF:000001">
    <property type="entry name" value="Two-component sensor histidine kinase"/>
    <property type="match status" value="1"/>
</dbReference>
<evidence type="ECO:0000259" key="14">
    <source>
        <dbReference type="PROSITE" id="PS50109"/>
    </source>
</evidence>
<dbReference type="OrthoDB" id="9786919at2"/>
<evidence type="ECO:0000313" key="17">
    <source>
        <dbReference type="Proteomes" id="UP000244893"/>
    </source>
</evidence>
<dbReference type="GO" id="GO:0005509">
    <property type="term" value="F:calcium ion binding"/>
    <property type="evidence" value="ECO:0007669"/>
    <property type="project" value="UniProtKB-ARBA"/>
</dbReference>
<feature type="transmembrane region" description="Helical" evidence="13">
    <location>
        <begin position="12"/>
        <end position="38"/>
    </location>
</feature>
<dbReference type="PANTHER" id="PTHR45436:SF5">
    <property type="entry name" value="SENSOR HISTIDINE KINASE TRCS"/>
    <property type="match status" value="1"/>
</dbReference>
<accession>A0A2V1HV87</accession>
<evidence type="ECO:0000256" key="12">
    <source>
        <dbReference type="SAM" id="MobiDB-lite"/>
    </source>
</evidence>